<name>A0A5J5ARR9_9ASTE</name>
<evidence type="ECO:0000313" key="2">
    <source>
        <dbReference type="Proteomes" id="UP000325577"/>
    </source>
</evidence>
<protein>
    <submittedName>
        <fullName evidence="1">Uncharacterized protein</fullName>
    </submittedName>
</protein>
<dbReference type="AlphaFoldDB" id="A0A5J5ARR9"/>
<dbReference type="Proteomes" id="UP000325577">
    <property type="component" value="Linkage Group LG2"/>
</dbReference>
<reference evidence="1 2" key="1">
    <citation type="submission" date="2019-09" db="EMBL/GenBank/DDBJ databases">
        <title>A chromosome-level genome assembly of the Chinese tupelo Nyssa sinensis.</title>
        <authorList>
            <person name="Yang X."/>
            <person name="Kang M."/>
            <person name="Yang Y."/>
            <person name="Xiong H."/>
            <person name="Wang M."/>
            <person name="Zhang Z."/>
            <person name="Wang Z."/>
            <person name="Wu H."/>
            <person name="Ma T."/>
            <person name="Liu J."/>
            <person name="Xi Z."/>
        </authorList>
    </citation>
    <scope>NUCLEOTIDE SEQUENCE [LARGE SCALE GENOMIC DNA]</scope>
    <source>
        <strain evidence="1">J267</strain>
        <tissue evidence="1">Leaf</tissue>
    </source>
</reference>
<organism evidence="1 2">
    <name type="scientific">Nyssa sinensis</name>
    <dbReference type="NCBI Taxonomy" id="561372"/>
    <lineage>
        <taxon>Eukaryota</taxon>
        <taxon>Viridiplantae</taxon>
        <taxon>Streptophyta</taxon>
        <taxon>Embryophyta</taxon>
        <taxon>Tracheophyta</taxon>
        <taxon>Spermatophyta</taxon>
        <taxon>Magnoliopsida</taxon>
        <taxon>eudicotyledons</taxon>
        <taxon>Gunneridae</taxon>
        <taxon>Pentapetalae</taxon>
        <taxon>asterids</taxon>
        <taxon>Cornales</taxon>
        <taxon>Nyssaceae</taxon>
        <taxon>Nyssa</taxon>
    </lineage>
</organism>
<evidence type="ECO:0000313" key="1">
    <source>
        <dbReference type="EMBL" id="KAA8532067.1"/>
    </source>
</evidence>
<keyword evidence="2" id="KW-1185">Reference proteome</keyword>
<dbReference type="EMBL" id="CM018043">
    <property type="protein sequence ID" value="KAA8532067.1"/>
    <property type="molecule type" value="Genomic_DNA"/>
</dbReference>
<proteinExistence type="predicted"/>
<accession>A0A5J5ARR9</accession>
<sequence>MCKELIRTIHVYQLEDGAEEEVERDYVEGRVNAVWLCMYVFDADRHRPPNLDHIPPILSISRHPIVL</sequence>
<gene>
    <name evidence="1" type="ORF">F0562_006791</name>
</gene>